<dbReference type="PROSITE" id="PS51635">
    <property type="entry name" value="PNPLA"/>
    <property type="match status" value="1"/>
</dbReference>
<dbReference type="Proteomes" id="UP000531950">
    <property type="component" value="Unassembled WGS sequence"/>
</dbReference>
<feature type="short sequence motif" description="GXSXG" evidence="2">
    <location>
        <begin position="56"/>
        <end position="60"/>
    </location>
</feature>
<dbReference type="AlphaFoldDB" id="A0A7Y8EJV4"/>
<accession>A0A7Y8EJV4</accession>
<dbReference type="PANTHER" id="PTHR46394">
    <property type="entry name" value="ANNEXIN"/>
    <property type="match status" value="1"/>
</dbReference>
<dbReference type="Gene3D" id="3.40.1090.10">
    <property type="entry name" value="Cytosolic phospholipase A2 catalytic domain"/>
    <property type="match status" value="2"/>
</dbReference>
<sequence length="591" mass="63758">MALSRYPNGVVEVTLSPPPITQLVLSGGGAKGIAYPGVVQALEDRNALKDIRSISGSSAGGISAALLASGMGAKAFDALSDSLELPKLMNSKHAIPAWLQDASSSVGKVAGKVSSLAEVVFNVLPRLGSKAEPLEDLVRDESRKTVLAHIADLPRDQRTPQILAIADKLSAGGATTFGDLQVLSRHIPAIKELNITGTGLFDGRPQLVVFNASLTPDMDIARAAHISGALPVVFKAPQEQGHGFQENGERTFFQDGGLLLNTPATDFFQRTFPASALADTEQLILKFDGDEPAAVRGSRLDGFKDGFLGIPNAANHELMASKLNVMKDQTVVMPLKTGMGDFSGFLNGTINFTMPLEVKNHLQELARAAVNAHMEKRSEVREQYLFGSIEGAVLAMSDSMLASVKDALEQDEASSDVLRFRNEARQGLAMLDKAVASANTDDRLQMTPELASALRNLDALASRLEYVEWLGVRLNDADKPNFQQLLQAPHQNASRVLASAISEMKKRNIAVIADNFTREVLYPSLFRPGQPDSNVALLRRVEHNLGRATTPAQVNQALDDIVENYVARNKPWSQPGRSTTVEMAKAWRLTV</sequence>
<keyword evidence="2" id="KW-0442">Lipid degradation</keyword>
<evidence type="ECO:0000259" key="3">
    <source>
        <dbReference type="PROSITE" id="PS51635"/>
    </source>
</evidence>
<dbReference type="Pfam" id="PF01734">
    <property type="entry name" value="Patatin"/>
    <property type="match status" value="1"/>
</dbReference>
<evidence type="ECO:0000313" key="4">
    <source>
        <dbReference type="EMBL" id="NWE16033.1"/>
    </source>
</evidence>
<dbReference type="InterPro" id="IPR052580">
    <property type="entry name" value="Lipid_Hydrolase"/>
</dbReference>
<dbReference type="GO" id="GO:0016787">
    <property type="term" value="F:hydrolase activity"/>
    <property type="evidence" value="ECO:0007669"/>
    <property type="project" value="UniProtKB-UniRule"/>
</dbReference>
<protein>
    <submittedName>
        <fullName evidence="4">Patatin-like phospholipase family protein</fullName>
    </submittedName>
</protein>
<evidence type="ECO:0000256" key="1">
    <source>
        <dbReference type="ARBA" id="ARBA00023098"/>
    </source>
</evidence>
<dbReference type="GO" id="GO:0016042">
    <property type="term" value="P:lipid catabolic process"/>
    <property type="evidence" value="ECO:0007669"/>
    <property type="project" value="UniProtKB-UniRule"/>
</dbReference>
<evidence type="ECO:0000256" key="2">
    <source>
        <dbReference type="PROSITE-ProRule" id="PRU01161"/>
    </source>
</evidence>
<dbReference type="EMBL" id="JACARG010000045">
    <property type="protein sequence ID" value="NWE16033.1"/>
    <property type="molecule type" value="Genomic_DNA"/>
</dbReference>
<feature type="domain" description="PNPLA" evidence="3">
    <location>
        <begin position="23"/>
        <end position="268"/>
    </location>
</feature>
<feature type="short sequence motif" description="DGA/G" evidence="2">
    <location>
        <begin position="255"/>
        <end position="257"/>
    </location>
</feature>
<dbReference type="InterPro" id="IPR016035">
    <property type="entry name" value="Acyl_Trfase/lysoPLipase"/>
</dbReference>
<dbReference type="SUPFAM" id="SSF52151">
    <property type="entry name" value="FabD/lysophospholipase-like"/>
    <property type="match status" value="1"/>
</dbReference>
<dbReference type="Pfam" id="PF20848">
    <property type="entry name" value="ExoU_mid_dom"/>
    <property type="match status" value="1"/>
</dbReference>
<name>A0A7Y8EJV4_9PSED</name>
<dbReference type="InterPro" id="IPR002641">
    <property type="entry name" value="PNPLA_dom"/>
</dbReference>
<evidence type="ECO:0000313" key="5">
    <source>
        <dbReference type="Proteomes" id="UP000531950"/>
    </source>
</evidence>
<gene>
    <name evidence="4" type="ORF">HX822_24100</name>
</gene>
<keyword evidence="1 2" id="KW-0443">Lipid metabolism</keyword>
<dbReference type="Gene3D" id="1.20.1050.100">
    <property type="match status" value="1"/>
</dbReference>
<dbReference type="InterPro" id="IPR049155">
    <property type="entry name" value="ExoU_mid_dom"/>
</dbReference>
<organism evidence="4 5">
    <name type="scientific">Pseudomonas yamanorum</name>
    <dbReference type="NCBI Taxonomy" id="515393"/>
    <lineage>
        <taxon>Bacteria</taxon>
        <taxon>Pseudomonadati</taxon>
        <taxon>Pseudomonadota</taxon>
        <taxon>Gammaproteobacteria</taxon>
        <taxon>Pseudomonadales</taxon>
        <taxon>Pseudomonadaceae</taxon>
        <taxon>Pseudomonas</taxon>
    </lineage>
</organism>
<feature type="active site" description="Proton acceptor" evidence="2">
    <location>
        <position position="255"/>
    </location>
</feature>
<dbReference type="PANTHER" id="PTHR46394:SF1">
    <property type="entry name" value="PNPLA DOMAIN-CONTAINING PROTEIN"/>
    <property type="match status" value="1"/>
</dbReference>
<keyword evidence="2" id="KW-0378">Hydrolase</keyword>
<feature type="short sequence motif" description="GXGXXG" evidence="2">
    <location>
        <begin position="27"/>
        <end position="32"/>
    </location>
</feature>
<comment type="caution">
    <text evidence="4">The sequence shown here is derived from an EMBL/GenBank/DDBJ whole genome shotgun (WGS) entry which is preliminary data.</text>
</comment>
<dbReference type="InterPro" id="IPR049154">
    <property type="entry name" value="ExoU_C"/>
</dbReference>
<proteinExistence type="predicted"/>
<feature type="active site" description="Nucleophile" evidence="2">
    <location>
        <position position="58"/>
    </location>
</feature>
<reference evidence="4 5" key="1">
    <citation type="submission" date="2020-04" db="EMBL/GenBank/DDBJ databases">
        <title>Molecular characterization of pseudomonads from Agaricus bisporus reveal novel blotch 2 pathogens in Western Europe.</title>
        <authorList>
            <person name="Taparia T."/>
            <person name="Krijger M."/>
            <person name="Haynes E."/>
            <person name="Elpinstone J.G."/>
            <person name="Noble R."/>
            <person name="Van Der Wolf J."/>
        </authorList>
    </citation>
    <scope>NUCLEOTIDE SEQUENCE [LARGE SCALE GENOMIC DNA]</scope>
    <source>
        <strain evidence="4 5">IPO3782</strain>
    </source>
</reference>
<dbReference type="Pfam" id="PF20983">
    <property type="entry name" value="ExoU_C"/>
    <property type="match status" value="1"/>
</dbReference>